<evidence type="ECO:0000313" key="4">
    <source>
        <dbReference type="EMBL" id="OUO00623.1"/>
    </source>
</evidence>
<evidence type="ECO:0000259" key="3">
    <source>
        <dbReference type="Pfam" id="PF00483"/>
    </source>
</evidence>
<dbReference type="RefSeq" id="WP_087426357.1">
    <property type="nucleotide sequence ID" value="NZ_NFII01000010.1"/>
</dbReference>
<keyword evidence="2" id="KW-0548">Nucleotidyltransferase</keyword>
<dbReference type="EMBL" id="NFII01000010">
    <property type="protein sequence ID" value="OUO00623.1"/>
    <property type="molecule type" value="Genomic_DNA"/>
</dbReference>
<accession>A0A1Y3YRY2</accession>
<evidence type="ECO:0000256" key="2">
    <source>
        <dbReference type="ARBA" id="ARBA00022695"/>
    </source>
</evidence>
<dbReference type="InterPro" id="IPR050065">
    <property type="entry name" value="GlmU-like"/>
</dbReference>
<name>A0A1Y3YRY2_9BACE</name>
<dbReference type="Pfam" id="PF00483">
    <property type="entry name" value="NTP_transferase"/>
    <property type="match status" value="1"/>
</dbReference>
<protein>
    <submittedName>
        <fullName evidence="4">Nucleotidyltransferase</fullName>
    </submittedName>
</protein>
<dbReference type="AlphaFoldDB" id="A0A1Y3YRY2"/>
<dbReference type="SUPFAM" id="SSF53448">
    <property type="entry name" value="Nucleotide-diphospho-sugar transferases"/>
    <property type="match status" value="1"/>
</dbReference>
<dbReference type="Proteomes" id="UP000195386">
    <property type="component" value="Unassembled WGS sequence"/>
</dbReference>
<dbReference type="InterPro" id="IPR029044">
    <property type="entry name" value="Nucleotide-diphossugar_trans"/>
</dbReference>
<evidence type="ECO:0000313" key="5">
    <source>
        <dbReference type="Proteomes" id="UP000195386"/>
    </source>
</evidence>
<gene>
    <name evidence="4" type="ORF">B5F97_11585</name>
</gene>
<organism evidence="4 5">
    <name type="scientific">Bacteroides clarus</name>
    <dbReference type="NCBI Taxonomy" id="626929"/>
    <lineage>
        <taxon>Bacteria</taxon>
        <taxon>Pseudomonadati</taxon>
        <taxon>Bacteroidota</taxon>
        <taxon>Bacteroidia</taxon>
        <taxon>Bacteroidales</taxon>
        <taxon>Bacteroidaceae</taxon>
        <taxon>Bacteroides</taxon>
    </lineage>
</organism>
<sequence length="253" mass="28792">MKAMIFAAGLGTRLRPLTDHTPKALVSVAGKPMLERVILRLKEAGFNDITVNIHHFGEQIIGFLRANNNFGVTIHISDERDMLLDTGGGIKKARPFLDGEEPFLVHNADILSDINLAEFYRHHRESDAEATLLVSRRQTSRYLLLDDANRLHGWINKSTGETKPEGFSFREGRYKEMAFGGIHVISPSLFRYMERGQWKEKFSIIPFYLSVCETARIQGYPLQDRRWFDIGKPETLAKAEAYYSSDRQASSSV</sequence>
<feature type="domain" description="Nucleotidyl transferase" evidence="3">
    <location>
        <begin position="2"/>
        <end position="243"/>
    </location>
</feature>
<proteinExistence type="predicted"/>
<dbReference type="PANTHER" id="PTHR43584">
    <property type="entry name" value="NUCLEOTIDYL TRANSFERASE"/>
    <property type="match status" value="1"/>
</dbReference>
<dbReference type="GO" id="GO:0016779">
    <property type="term" value="F:nucleotidyltransferase activity"/>
    <property type="evidence" value="ECO:0007669"/>
    <property type="project" value="UniProtKB-KW"/>
</dbReference>
<keyword evidence="1 4" id="KW-0808">Transferase</keyword>
<evidence type="ECO:0000256" key="1">
    <source>
        <dbReference type="ARBA" id="ARBA00022679"/>
    </source>
</evidence>
<reference evidence="5" key="1">
    <citation type="submission" date="2017-04" db="EMBL/GenBank/DDBJ databases">
        <title>Function of individual gut microbiota members based on whole genome sequencing of pure cultures obtained from chicken caecum.</title>
        <authorList>
            <person name="Medvecky M."/>
            <person name="Cejkova D."/>
            <person name="Polansky O."/>
            <person name="Karasova D."/>
            <person name="Kubasova T."/>
            <person name="Cizek A."/>
            <person name="Rychlik I."/>
        </authorList>
    </citation>
    <scope>NUCLEOTIDE SEQUENCE [LARGE SCALE GENOMIC DNA]</scope>
    <source>
        <strain evidence="5">An43</strain>
    </source>
</reference>
<comment type="caution">
    <text evidence="4">The sequence shown here is derived from an EMBL/GenBank/DDBJ whole genome shotgun (WGS) entry which is preliminary data.</text>
</comment>
<dbReference type="Gene3D" id="3.90.550.10">
    <property type="entry name" value="Spore Coat Polysaccharide Biosynthesis Protein SpsA, Chain A"/>
    <property type="match status" value="1"/>
</dbReference>
<dbReference type="CDD" id="cd06422">
    <property type="entry name" value="NTP_transferase_like_1"/>
    <property type="match status" value="1"/>
</dbReference>
<dbReference type="InterPro" id="IPR005835">
    <property type="entry name" value="NTP_transferase_dom"/>
</dbReference>
<dbReference type="PANTHER" id="PTHR43584:SF8">
    <property type="entry name" value="N-ACETYLMURAMATE ALPHA-1-PHOSPHATE URIDYLYLTRANSFERASE"/>
    <property type="match status" value="1"/>
</dbReference>